<name>A0A0C9ZMJ5_9AGAM</name>
<dbReference type="HOGENOM" id="CLU_2197975_0_0_1"/>
<evidence type="ECO:0000313" key="2">
    <source>
        <dbReference type="EMBL" id="KIK27124.1"/>
    </source>
</evidence>
<organism evidence="2 3">
    <name type="scientific">Pisolithus microcarpus 441</name>
    <dbReference type="NCBI Taxonomy" id="765257"/>
    <lineage>
        <taxon>Eukaryota</taxon>
        <taxon>Fungi</taxon>
        <taxon>Dikarya</taxon>
        <taxon>Basidiomycota</taxon>
        <taxon>Agaricomycotina</taxon>
        <taxon>Agaricomycetes</taxon>
        <taxon>Agaricomycetidae</taxon>
        <taxon>Boletales</taxon>
        <taxon>Sclerodermatineae</taxon>
        <taxon>Pisolithaceae</taxon>
        <taxon>Pisolithus</taxon>
    </lineage>
</organism>
<feature type="region of interest" description="Disordered" evidence="1">
    <location>
        <begin position="1"/>
        <end position="25"/>
    </location>
</feature>
<dbReference type="STRING" id="765257.A0A0C9ZMJ5"/>
<proteinExistence type="predicted"/>
<reference evidence="2 3" key="1">
    <citation type="submission" date="2014-04" db="EMBL/GenBank/DDBJ databases">
        <authorList>
            <consortium name="DOE Joint Genome Institute"/>
            <person name="Kuo A."/>
            <person name="Kohler A."/>
            <person name="Costa M.D."/>
            <person name="Nagy L.G."/>
            <person name="Floudas D."/>
            <person name="Copeland A."/>
            <person name="Barry K.W."/>
            <person name="Cichocki N."/>
            <person name="Veneault-Fourrey C."/>
            <person name="LaButti K."/>
            <person name="Lindquist E.A."/>
            <person name="Lipzen A."/>
            <person name="Lundell T."/>
            <person name="Morin E."/>
            <person name="Murat C."/>
            <person name="Sun H."/>
            <person name="Tunlid A."/>
            <person name="Henrissat B."/>
            <person name="Grigoriev I.V."/>
            <person name="Hibbett D.S."/>
            <person name="Martin F."/>
            <person name="Nordberg H.P."/>
            <person name="Cantor M.N."/>
            <person name="Hua S.X."/>
        </authorList>
    </citation>
    <scope>NUCLEOTIDE SEQUENCE [LARGE SCALE GENOMIC DNA]</scope>
    <source>
        <strain evidence="2 3">441</strain>
    </source>
</reference>
<accession>A0A0C9ZMJ5</accession>
<evidence type="ECO:0000313" key="3">
    <source>
        <dbReference type="Proteomes" id="UP000054018"/>
    </source>
</evidence>
<keyword evidence="3" id="KW-1185">Reference proteome</keyword>
<reference evidence="3" key="2">
    <citation type="submission" date="2015-01" db="EMBL/GenBank/DDBJ databases">
        <title>Evolutionary Origins and Diversification of the Mycorrhizal Mutualists.</title>
        <authorList>
            <consortium name="DOE Joint Genome Institute"/>
            <consortium name="Mycorrhizal Genomics Consortium"/>
            <person name="Kohler A."/>
            <person name="Kuo A."/>
            <person name="Nagy L.G."/>
            <person name="Floudas D."/>
            <person name="Copeland A."/>
            <person name="Barry K.W."/>
            <person name="Cichocki N."/>
            <person name="Veneault-Fourrey C."/>
            <person name="LaButti K."/>
            <person name="Lindquist E.A."/>
            <person name="Lipzen A."/>
            <person name="Lundell T."/>
            <person name="Morin E."/>
            <person name="Murat C."/>
            <person name="Riley R."/>
            <person name="Ohm R."/>
            <person name="Sun H."/>
            <person name="Tunlid A."/>
            <person name="Henrissat B."/>
            <person name="Grigoriev I.V."/>
            <person name="Hibbett D.S."/>
            <person name="Martin F."/>
        </authorList>
    </citation>
    <scope>NUCLEOTIDE SEQUENCE [LARGE SCALE GENOMIC DNA]</scope>
    <source>
        <strain evidence="3">441</strain>
    </source>
</reference>
<dbReference type="AlphaFoldDB" id="A0A0C9ZMJ5"/>
<dbReference type="EMBL" id="KN833697">
    <property type="protein sequence ID" value="KIK27124.1"/>
    <property type="molecule type" value="Genomic_DNA"/>
</dbReference>
<dbReference type="Proteomes" id="UP000054018">
    <property type="component" value="Unassembled WGS sequence"/>
</dbReference>
<evidence type="ECO:0000256" key="1">
    <source>
        <dbReference type="SAM" id="MobiDB-lite"/>
    </source>
</evidence>
<feature type="compositionally biased region" description="Basic and acidic residues" evidence="1">
    <location>
        <begin position="1"/>
        <end position="13"/>
    </location>
</feature>
<sequence length="108" mass="11827">MLAKLVRTDDRYPTGRPRGSTRNGRTLALSTSLHRLPHLTSIADSFYIVSRMGTTEPSVKGFVNSDIITRNRKHNSVSFMPSVLGLQHVFTSTPSSKLELIASSLAVA</sequence>
<protein>
    <submittedName>
        <fullName evidence="2">Uncharacterized protein</fullName>
    </submittedName>
</protein>
<gene>
    <name evidence="2" type="ORF">PISMIDRAFT_674967</name>
</gene>